<dbReference type="InterPro" id="IPR036412">
    <property type="entry name" value="HAD-like_sf"/>
</dbReference>
<dbReference type="RefSeq" id="WP_233696864.1">
    <property type="nucleotide sequence ID" value="NZ_JAJNBZ010000007.1"/>
</dbReference>
<dbReference type="Gene3D" id="3.40.50.1000">
    <property type="entry name" value="HAD superfamily/HAD-like"/>
    <property type="match status" value="1"/>
</dbReference>
<dbReference type="SFLD" id="SFLDG01135">
    <property type="entry name" value="C1.5.6:_HAD__Beta-PGM__Phospha"/>
    <property type="match status" value="1"/>
</dbReference>
<dbReference type="InterPro" id="IPR050155">
    <property type="entry name" value="HAD-like_hydrolase_sf"/>
</dbReference>
<accession>A0ABS8YIH8</accession>
<protein>
    <submittedName>
        <fullName evidence="1">HAD family hydrolase</fullName>
    </submittedName>
</protein>
<keyword evidence="1" id="KW-0378">Hydrolase</keyword>
<dbReference type="SFLD" id="SFLDS00003">
    <property type="entry name" value="Haloacid_Dehalogenase"/>
    <property type="match status" value="1"/>
</dbReference>
<evidence type="ECO:0000313" key="2">
    <source>
        <dbReference type="Proteomes" id="UP001199916"/>
    </source>
</evidence>
<dbReference type="InterPro" id="IPR041492">
    <property type="entry name" value="HAD_2"/>
</dbReference>
<dbReference type="Proteomes" id="UP001199916">
    <property type="component" value="Unassembled WGS sequence"/>
</dbReference>
<dbReference type="PANTHER" id="PTHR43434">
    <property type="entry name" value="PHOSPHOGLYCOLATE PHOSPHATASE"/>
    <property type="match status" value="1"/>
</dbReference>
<comment type="caution">
    <text evidence="1">The sequence shown here is derived from an EMBL/GenBank/DDBJ whole genome shotgun (WGS) entry which is preliminary data.</text>
</comment>
<keyword evidence="2" id="KW-1185">Reference proteome</keyword>
<dbReference type="Pfam" id="PF13419">
    <property type="entry name" value="HAD_2"/>
    <property type="match status" value="1"/>
</dbReference>
<dbReference type="PANTHER" id="PTHR43434:SF26">
    <property type="entry name" value="PYROPHOSPHATASE PPAX"/>
    <property type="match status" value="1"/>
</dbReference>
<dbReference type="InterPro" id="IPR006439">
    <property type="entry name" value="HAD-SF_hydro_IA"/>
</dbReference>
<dbReference type="Gene3D" id="1.10.150.240">
    <property type="entry name" value="Putative phosphatase, domain 2"/>
    <property type="match status" value="1"/>
</dbReference>
<dbReference type="GO" id="GO:0016787">
    <property type="term" value="F:hydrolase activity"/>
    <property type="evidence" value="ECO:0007669"/>
    <property type="project" value="UniProtKB-KW"/>
</dbReference>
<reference evidence="1 2" key="1">
    <citation type="submission" date="2021-11" db="EMBL/GenBank/DDBJ databases">
        <title>Draft genome sequence of Paenibacillus profundus YoMME, a new Gram-positive bacteria with exoelectrogenic properties.</title>
        <authorList>
            <person name="Hubenova Y."/>
            <person name="Hubenova E."/>
            <person name="Manasiev Y."/>
            <person name="Peykov S."/>
            <person name="Mitov M."/>
        </authorList>
    </citation>
    <scope>NUCLEOTIDE SEQUENCE [LARGE SCALE GENOMIC DNA]</scope>
    <source>
        <strain evidence="1 2">YoMME</strain>
    </source>
</reference>
<dbReference type="InterPro" id="IPR023198">
    <property type="entry name" value="PGP-like_dom2"/>
</dbReference>
<sequence length="214" mass="23794">MYNCIIFDVDGTLIDTEQALIASLKQVLYEELGAVYEDEKLHLILGIPGRDALMKLEVKEIDTVQAKWNQYLQENAHLTTVFSGIEHVLKTLHERGMAAGIVTSKTRQELIDDFVPFGLSSYVPNAICADDTLRHKPHPEPLLAFIKKYGVDPTKAIYIGDTSYDMEAAHGAGIDFALALWGSKKEISGHVRYQLQSPLDILQLIAPLYPLDGA</sequence>
<dbReference type="EMBL" id="JAJNBZ010000007">
    <property type="protein sequence ID" value="MCE5170017.1"/>
    <property type="molecule type" value="Genomic_DNA"/>
</dbReference>
<evidence type="ECO:0000313" key="1">
    <source>
        <dbReference type="EMBL" id="MCE5170017.1"/>
    </source>
</evidence>
<proteinExistence type="predicted"/>
<dbReference type="SUPFAM" id="SSF56784">
    <property type="entry name" value="HAD-like"/>
    <property type="match status" value="1"/>
</dbReference>
<dbReference type="SFLD" id="SFLDG01129">
    <property type="entry name" value="C1.5:_HAD__Beta-PGM__Phosphata"/>
    <property type="match status" value="1"/>
</dbReference>
<dbReference type="NCBIfam" id="TIGR01549">
    <property type="entry name" value="HAD-SF-IA-v1"/>
    <property type="match status" value="1"/>
</dbReference>
<organism evidence="1 2">
    <name type="scientific">Paenibacillus profundus</name>
    <dbReference type="NCBI Taxonomy" id="1173085"/>
    <lineage>
        <taxon>Bacteria</taxon>
        <taxon>Bacillati</taxon>
        <taxon>Bacillota</taxon>
        <taxon>Bacilli</taxon>
        <taxon>Bacillales</taxon>
        <taxon>Paenibacillaceae</taxon>
        <taxon>Paenibacillus</taxon>
    </lineage>
</organism>
<gene>
    <name evidence="1" type="ORF">LQV63_11920</name>
</gene>
<dbReference type="NCBIfam" id="TIGR01509">
    <property type="entry name" value="HAD-SF-IA-v3"/>
    <property type="match status" value="1"/>
</dbReference>
<name>A0ABS8YIH8_9BACL</name>
<dbReference type="InterPro" id="IPR023214">
    <property type="entry name" value="HAD_sf"/>
</dbReference>